<dbReference type="InterPro" id="IPR032675">
    <property type="entry name" value="LRR_dom_sf"/>
</dbReference>
<comment type="caution">
    <text evidence="1">The sequence shown here is derived from an EMBL/GenBank/DDBJ whole genome shotgun (WGS) entry which is preliminary data.</text>
</comment>
<dbReference type="SUPFAM" id="SSF81383">
    <property type="entry name" value="F-box domain"/>
    <property type="match status" value="1"/>
</dbReference>
<keyword evidence="2" id="KW-1185">Reference proteome</keyword>
<dbReference type="InParanoid" id="A0A409YG75"/>
<organism evidence="1 2">
    <name type="scientific">Gymnopilus dilepis</name>
    <dbReference type="NCBI Taxonomy" id="231916"/>
    <lineage>
        <taxon>Eukaryota</taxon>
        <taxon>Fungi</taxon>
        <taxon>Dikarya</taxon>
        <taxon>Basidiomycota</taxon>
        <taxon>Agaricomycotina</taxon>
        <taxon>Agaricomycetes</taxon>
        <taxon>Agaricomycetidae</taxon>
        <taxon>Agaricales</taxon>
        <taxon>Agaricineae</taxon>
        <taxon>Hymenogastraceae</taxon>
        <taxon>Gymnopilus</taxon>
    </lineage>
</organism>
<evidence type="ECO:0000313" key="2">
    <source>
        <dbReference type="Proteomes" id="UP000284706"/>
    </source>
</evidence>
<evidence type="ECO:0008006" key="3">
    <source>
        <dbReference type="Google" id="ProtNLM"/>
    </source>
</evidence>
<protein>
    <recommendedName>
        <fullName evidence="3">F-box domain-containing protein</fullName>
    </recommendedName>
</protein>
<dbReference type="Proteomes" id="UP000284706">
    <property type="component" value="Unassembled WGS sequence"/>
</dbReference>
<name>A0A409YG75_9AGAR</name>
<dbReference type="SUPFAM" id="SSF52047">
    <property type="entry name" value="RNI-like"/>
    <property type="match status" value="1"/>
</dbReference>
<dbReference type="Gene3D" id="3.80.10.10">
    <property type="entry name" value="Ribonuclease Inhibitor"/>
    <property type="match status" value="1"/>
</dbReference>
<dbReference type="STRING" id="231916.A0A409YG75"/>
<dbReference type="OrthoDB" id="2269034at2759"/>
<dbReference type="InterPro" id="IPR036047">
    <property type="entry name" value="F-box-like_dom_sf"/>
</dbReference>
<dbReference type="EMBL" id="NHYE01000879">
    <property type="protein sequence ID" value="PPR02019.1"/>
    <property type="molecule type" value="Genomic_DNA"/>
</dbReference>
<sequence>MLSADWVIRTVPSDVWRYTFGLVYEDFNRIPYLRAVDVIKLSHVCSSWKGIVSSAPELWRYVDVSIVVSSQHIRPRTELLSLILRNAREIPLTMVLVAYGTLGTDSALIVEAGKLFFRAAKHAKHLALDIHKDFPFAEIEPEIQASTVLQSLRIRQLPYHDANVMSIVSKVWNPAPSLRSFTWSLNDRMSLRYIKILHLPLQQLTFLDATWEVDADTFRYLMSSMPLLDTAKLYGVVDRLDGETIEDIELPRLRELTLKISEIPSSTSKQLLEFMVLPSLKSLHLIDYDPWFTSIFQTFLAKSKARIEHLSLDIVGTTDETKIECLKLLPFLRTLTLRTESDSNADREIGWVFCADMQEWDSLTQTFVVCPKLEKLVIGYELLCDPRTTVFADMVEERWRRSLAAGKSFEVELRNIDLYDEIHNGEEKMQLLSEVIRILVLKKSGMKVVVDPISWLVKLFQVD</sequence>
<accession>A0A409YG75</accession>
<proteinExistence type="predicted"/>
<dbReference type="AlphaFoldDB" id="A0A409YG75"/>
<gene>
    <name evidence="1" type="ORF">CVT26_008715</name>
</gene>
<reference evidence="1 2" key="1">
    <citation type="journal article" date="2018" name="Evol. Lett.">
        <title>Horizontal gene cluster transfer increased hallucinogenic mushroom diversity.</title>
        <authorList>
            <person name="Reynolds H.T."/>
            <person name="Vijayakumar V."/>
            <person name="Gluck-Thaler E."/>
            <person name="Korotkin H.B."/>
            <person name="Matheny P.B."/>
            <person name="Slot J.C."/>
        </authorList>
    </citation>
    <scope>NUCLEOTIDE SEQUENCE [LARGE SCALE GENOMIC DNA]</scope>
    <source>
        <strain evidence="1 2">SRW20</strain>
    </source>
</reference>
<evidence type="ECO:0000313" key="1">
    <source>
        <dbReference type="EMBL" id="PPR02019.1"/>
    </source>
</evidence>